<feature type="compositionally biased region" description="Acidic residues" evidence="1">
    <location>
        <begin position="40"/>
        <end position="54"/>
    </location>
</feature>
<reference evidence="2 3" key="1">
    <citation type="journal article" date="2023" name="Elife">
        <title>Identification of key yeast species and microbe-microbe interactions impacting larval growth of Drosophila in the wild.</title>
        <authorList>
            <person name="Mure A."/>
            <person name="Sugiura Y."/>
            <person name="Maeda R."/>
            <person name="Honda K."/>
            <person name="Sakurai N."/>
            <person name="Takahashi Y."/>
            <person name="Watada M."/>
            <person name="Katoh T."/>
            <person name="Gotoh A."/>
            <person name="Gotoh Y."/>
            <person name="Taniguchi I."/>
            <person name="Nakamura K."/>
            <person name="Hayashi T."/>
            <person name="Katayama T."/>
            <person name="Uemura T."/>
            <person name="Hattori Y."/>
        </authorList>
    </citation>
    <scope>NUCLEOTIDE SEQUENCE [LARGE SCALE GENOMIC DNA]</scope>
    <source>
        <strain evidence="2 3">PK-24</strain>
    </source>
</reference>
<protein>
    <submittedName>
        <fullName evidence="2">Uncharacterized protein</fullName>
    </submittedName>
</protein>
<comment type="caution">
    <text evidence="2">The sequence shown here is derived from an EMBL/GenBank/DDBJ whole genome shotgun (WGS) entry which is preliminary data.</text>
</comment>
<feature type="region of interest" description="Disordered" evidence="1">
    <location>
        <begin position="35"/>
        <end position="65"/>
    </location>
</feature>
<name>A0AAV5R9Z3_PICKL</name>
<evidence type="ECO:0000256" key="1">
    <source>
        <dbReference type="SAM" id="MobiDB-lite"/>
    </source>
</evidence>
<dbReference type="SUPFAM" id="SSF52075">
    <property type="entry name" value="Outer arm dynein light chain 1"/>
    <property type="match status" value="1"/>
</dbReference>
<accession>A0AAV5R9Z3</accession>
<sequence>MPGPLLPFAFDKSRIDEHVPPLEVLSSQNLNKNKRKDIFNNDDFDNDDNNDDDNDHNINAPANMKRNRSEYNNEYNNEIDNYNNNNNNINYNNNEYPSHNRISSSIPEKKGKFYYSALNSSSSVLQENSLIVNNNYNENNTSSTAMNDPTNDDLINSDPINQLNFDVPSSPIIESQSDFFNKHDHLRSDAFDDMVSFNNGNNTEIKLKPTIPSSPTLLPLSPTQINSQSKNEFKFHRPNLKKSIHPLSRHGSTFNEQPTRKKQRMIVSYDDYNLRSLKRSNSSILIKPKDDYIIDFAIDRDGHVFGYNLENDELPSNYSPTLYDEPNYFVVKNSSKGESNLNKAIENFFDQPINPTNPILTLNLHDLKLNSLSESISDIENYIDCTNDGIIKPVIYIDASNNNLRSINPKIFLIERLEMLTLRNNKIARLSGNIEKAIYLKSLNLGMNKFKFLPHNILNLPKLEVLAITGNQLIPFTSVDKFYSVNENLLRLYSNEFKTNYFLSNDKQIKFFSRIHWLRSNKQISKRSVQASLLSRSLTTLQDMCYDNNESFNDWNNNKIDMDESDNKLKYRLEKQSYIESRIPFVPKLSELALRQISKYLISESEILNWKESTNEFIYKRAMNSLISGTNGETCGSCNNPCIESVADILEWWDLKGSKSVTIKRRFCSKKCAKSWIEKLNKFKCND</sequence>
<gene>
    <name evidence="2" type="ORF">DAPK24_048410</name>
</gene>
<organism evidence="2 3">
    <name type="scientific">Pichia kluyveri</name>
    <name type="common">Yeast</name>
    <dbReference type="NCBI Taxonomy" id="36015"/>
    <lineage>
        <taxon>Eukaryota</taxon>
        <taxon>Fungi</taxon>
        <taxon>Dikarya</taxon>
        <taxon>Ascomycota</taxon>
        <taxon>Saccharomycotina</taxon>
        <taxon>Pichiomycetes</taxon>
        <taxon>Pichiales</taxon>
        <taxon>Pichiaceae</taxon>
        <taxon>Pichia</taxon>
    </lineage>
</organism>
<evidence type="ECO:0000313" key="3">
    <source>
        <dbReference type="Proteomes" id="UP001378960"/>
    </source>
</evidence>
<dbReference type="EMBL" id="BTGB01000009">
    <property type="protein sequence ID" value="GMM48243.1"/>
    <property type="molecule type" value="Genomic_DNA"/>
</dbReference>
<evidence type="ECO:0000313" key="2">
    <source>
        <dbReference type="EMBL" id="GMM48243.1"/>
    </source>
</evidence>
<dbReference type="InterPro" id="IPR032675">
    <property type="entry name" value="LRR_dom_sf"/>
</dbReference>
<proteinExistence type="predicted"/>
<keyword evidence="3" id="KW-1185">Reference proteome</keyword>
<dbReference type="Proteomes" id="UP001378960">
    <property type="component" value="Unassembled WGS sequence"/>
</dbReference>
<dbReference type="AlphaFoldDB" id="A0AAV5R9Z3"/>
<dbReference type="Gene3D" id="3.80.10.10">
    <property type="entry name" value="Ribonuclease Inhibitor"/>
    <property type="match status" value="1"/>
</dbReference>